<evidence type="ECO:0000313" key="2">
    <source>
        <dbReference type="Proteomes" id="UP000615026"/>
    </source>
</evidence>
<dbReference type="EMBL" id="JADEXP010000083">
    <property type="protein sequence ID" value="MBE9067236.1"/>
    <property type="molecule type" value="Genomic_DNA"/>
</dbReference>
<sequence length="74" mass="8229">MTMSPTSLLLHFLQTELAVPETSIQSALQRSGPHSNLFPIVLWQDGLITLEQLDQVFDWLATMSTSPESATQQT</sequence>
<evidence type="ECO:0000313" key="1">
    <source>
        <dbReference type="EMBL" id="MBE9067236.1"/>
    </source>
</evidence>
<protein>
    <submittedName>
        <fullName evidence="1">DUF2949 domain-containing protein</fullName>
    </submittedName>
</protein>
<dbReference type="Proteomes" id="UP000615026">
    <property type="component" value="Unassembled WGS sequence"/>
</dbReference>
<reference evidence="1" key="1">
    <citation type="submission" date="2020-10" db="EMBL/GenBank/DDBJ databases">
        <authorList>
            <person name="Castelo-Branco R."/>
            <person name="Eusebio N."/>
            <person name="Adriana R."/>
            <person name="Vieira A."/>
            <person name="Brugerolle De Fraissinette N."/>
            <person name="Rezende De Castro R."/>
            <person name="Schneider M.P."/>
            <person name="Vasconcelos V."/>
            <person name="Leao P.N."/>
        </authorList>
    </citation>
    <scope>NUCLEOTIDE SEQUENCE</scope>
    <source>
        <strain evidence="1">LEGE 11479</strain>
    </source>
</reference>
<dbReference type="Pfam" id="PF11165">
    <property type="entry name" value="DUF2949"/>
    <property type="match status" value="1"/>
</dbReference>
<name>A0A928X3T6_LEPEC</name>
<gene>
    <name evidence="1" type="ORF">IQ260_11265</name>
</gene>
<organism evidence="1 2">
    <name type="scientific">Leptolyngbya cf. ectocarpi LEGE 11479</name>
    <dbReference type="NCBI Taxonomy" id="1828722"/>
    <lineage>
        <taxon>Bacteria</taxon>
        <taxon>Bacillati</taxon>
        <taxon>Cyanobacteriota</taxon>
        <taxon>Cyanophyceae</taxon>
        <taxon>Leptolyngbyales</taxon>
        <taxon>Leptolyngbyaceae</taxon>
        <taxon>Leptolyngbya group</taxon>
        <taxon>Leptolyngbya</taxon>
    </lineage>
</organism>
<comment type="caution">
    <text evidence="1">The sequence shown here is derived from an EMBL/GenBank/DDBJ whole genome shotgun (WGS) entry which is preliminary data.</text>
</comment>
<proteinExistence type="predicted"/>
<dbReference type="RefSeq" id="WP_193993203.1">
    <property type="nucleotide sequence ID" value="NZ_JADEXP010000083.1"/>
</dbReference>
<dbReference type="InterPro" id="IPR021336">
    <property type="entry name" value="DUF2949"/>
</dbReference>
<accession>A0A928X3T6</accession>
<dbReference type="AlphaFoldDB" id="A0A928X3T6"/>
<keyword evidence="2" id="KW-1185">Reference proteome</keyword>